<feature type="transmembrane region" description="Helical" evidence="1">
    <location>
        <begin position="97"/>
        <end position="116"/>
    </location>
</feature>
<keyword evidence="3" id="KW-1185">Reference proteome</keyword>
<dbReference type="OrthoDB" id="323678at2759"/>
<keyword evidence="1" id="KW-0472">Membrane</keyword>
<dbReference type="Proteomes" id="UP000785679">
    <property type="component" value="Unassembled WGS sequence"/>
</dbReference>
<dbReference type="GO" id="GO:0016020">
    <property type="term" value="C:membrane"/>
    <property type="evidence" value="ECO:0007669"/>
    <property type="project" value="TreeGrafter"/>
</dbReference>
<keyword evidence="1" id="KW-1133">Transmembrane helix</keyword>
<feature type="transmembrane region" description="Helical" evidence="1">
    <location>
        <begin position="21"/>
        <end position="44"/>
    </location>
</feature>
<dbReference type="EMBL" id="RRYP01013939">
    <property type="protein sequence ID" value="TNV76241.1"/>
    <property type="molecule type" value="Genomic_DNA"/>
</dbReference>
<proteinExistence type="predicted"/>
<comment type="caution">
    <text evidence="2">The sequence shown here is derived from an EMBL/GenBank/DDBJ whole genome shotgun (WGS) entry which is preliminary data.</text>
</comment>
<sequence>MFSIMIILAGKYKYDANLQRYTAILMEITCLAQVLIVGVYWAVLHRYVEQRFAQLQVIDGNAQFVYYRMIIVHSVPGFVMLTHLVTTRAVFIPGHSLYLMLFGMGYLAINYMGTVYRGNPVYPFLTWTDSRSAYVCLGLGLGAFVLYHFIAMITAIARKKPLEQDRKGYQLLE</sequence>
<evidence type="ECO:0000313" key="3">
    <source>
        <dbReference type="Proteomes" id="UP000785679"/>
    </source>
</evidence>
<organism evidence="2 3">
    <name type="scientific">Halteria grandinella</name>
    <dbReference type="NCBI Taxonomy" id="5974"/>
    <lineage>
        <taxon>Eukaryota</taxon>
        <taxon>Sar</taxon>
        <taxon>Alveolata</taxon>
        <taxon>Ciliophora</taxon>
        <taxon>Intramacronucleata</taxon>
        <taxon>Spirotrichea</taxon>
        <taxon>Stichotrichia</taxon>
        <taxon>Sporadotrichida</taxon>
        <taxon>Halteriidae</taxon>
        <taxon>Halteria</taxon>
    </lineage>
</organism>
<protein>
    <submittedName>
        <fullName evidence="2">Uncharacterized protein</fullName>
    </submittedName>
</protein>
<dbReference type="PANTHER" id="PTHR12242">
    <property type="entry name" value="OS02G0130600 PROTEIN-RELATED"/>
    <property type="match status" value="1"/>
</dbReference>
<keyword evidence="1" id="KW-0812">Transmembrane</keyword>
<feature type="transmembrane region" description="Helical" evidence="1">
    <location>
        <begin position="132"/>
        <end position="157"/>
    </location>
</feature>
<name>A0A8J8NLA6_HALGN</name>
<feature type="transmembrane region" description="Helical" evidence="1">
    <location>
        <begin position="64"/>
        <end position="85"/>
    </location>
</feature>
<gene>
    <name evidence="2" type="ORF">FGO68_gene17001</name>
</gene>
<dbReference type="AlphaFoldDB" id="A0A8J8NLA6"/>
<evidence type="ECO:0000313" key="2">
    <source>
        <dbReference type="EMBL" id="TNV76241.1"/>
    </source>
</evidence>
<evidence type="ECO:0000256" key="1">
    <source>
        <dbReference type="SAM" id="Phobius"/>
    </source>
</evidence>
<reference evidence="2" key="1">
    <citation type="submission" date="2019-06" db="EMBL/GenBank/DDBJ databases">
        <authorList>
            <person name="Zheng W."/>
        </authorList>
    </citation>
    <scope>NUCLEOTIDE SEQUENCE</scope>
    <source>
        <strain evidence="2">QDHG01</strain>
    </source>
</reference>
<accession>A0A8J8NLA6</accession>